<keyword evidence="3" id="KW-1185">Reference proteome</keyword>
<proteinExistence type="predicted"/>
<protein>
    <recommendedName>
        <fullName evidence="4">DUF3592 domain-containing protein</fullName>
    </recommendedName>
</protein>
<keyword evidence="1" id="KW-1133">Transmembrane helix</keyword>
<sequence length="245" mass="26579">MEWEQDGRTLRIPLEGIEEVRSLERAVEVVLTSARVGRPAAVYALHGAGAPAVAAFSAAVQARLRERAPDRPRADGEDLVVTVSVRTGRRLTRRASAIAAAIAVCVAIDVTVWLLGGSQPVVALPLAQLFAAAGVFILTFLGRGLYDGRRLPEHGITVLAELDHYTHNTKVYRYTDLDGEVHYYREATGGQQLELSYDPRRPSRAVARLSPYMQVMMALMTLVGLAMACAGVGFTFHELAVALRG</sequence>
<dbReference type="EMBL" id="BAABET010000001">
    <property type="protein sequence ID" value="GAA4291694.1"/>
    <property type="molecule type" value="Genomic_DNA"/>
</dbReference>
<feature type="transmembrane region" description="Helical" evidence="1">
    <location>
        <begin position="215"/>
        <end position="236"/>
    </location>
</feature>
<evidence type="ECO:0000256" key="1">
    <source>
        <dbReference type="SAM" id="Phobius"/>
    </source>
</evidence>
<evidence type="ECO:0008006" key="4">
    <source>
        <dbReference type="Google" id="ProtNLM"/>
    </source>
</evidence>
<keyword evidence="1" id="KW-0812">Transmembrane</keyword>
<evidence type="ECO:0000313" key="3">
    <source>
        <dbReference type="Proteomes" id="UP001501115"/>
    </source>
</evidence>
<accession>A0ABP8F0W1</accession>
<feature type="transmembrane region" description="Helical" evidence="1">
    <location>
        <begin position="121"/>
        <end position="141"/>
    </location>
</feature>
<name>A0ABP8F0W1_9ACTN</name>
<keyword evidence="1" id="KW-0472">Membrane</keyword>
<feature type="transmembrane region" description="Helical" evidence="1">
    <location>
        <begin position="95"/>
        <end position="115"/>
    </location>
</feature>
<organism evidence="2 3">
    <name type="scientific">Streptomyces venetus</name>
    <dbReference type="NCBI Taxonomy" id="1701086"/>
    <lineage>
        <taxon>Bacteria</taxon>
        <taxon>Bacillati</taxon>
        <taxon>Actinomycetota</taxon>
        <taxon>Actinomycetes</taxon>
        <taxon>Kitasatosporales</taxon>
        <taxon>Streptomycetaceae</taxon>
        <taxon>Streptomyces</taxon>
    </lineage>
</organism>
<comment type="caution">
    <text evidence="2">The sequence shown here is derived from an EMBL/GenBank/DDBJ whole genome shotgun (WGS) entry which is preliminary data.</text>
</comment>
<evidence type="ECO:0000313" key="2">
    <source>
        <dbReference type="EMBL" id="GAA4291694.1"/>
    </source>
</evidence>
<reference evidence="3" key="1">
    <citation type="journal article" date="2019" name="Int. J. Syst. Evol. Microbiol.">
        <title>The Global Catalogue of Microorganisms (GCM) 10K type strain sequencing project: providing services to taxonomists for standard genome sequencing and annotation.</title>
        <authorList>
            <consortium name="The Broad Institute Genomics Platform"/>
            <consortium name="The Broad Institute Genome Sequencing Center for Infectious Disease"/>
            <person name="Wu L."/>
            <person name="Ma J."/>
        </authorList>
    </citation>
    <scope>NUCLEOTIDE SEQUENCE [LARGE SCALE GENOMIC DNA]</scope>
    <source>
        <strain evidence="3">JCM 31290</strain>
    </source>
</reference>
<dbReference type="Proteomes" id="UP001501115">
    <property type="component" value="Unassembled WGS sequence"/>
</dbReference>
<gene>
    <name evidence="2" type="ORF">GCM10023086_00890</name>
</gene>